<evidence type="ECO:0000256" key="3">
    <source>
        <dbReference type="ARBA" id="ARBA00022527"/>
    </source>
</evidence>
<evidence type="ECO:0000256" key="8">
    <source>
        <dbReference type="ARBA" id="ARBA00023268"/>
    </source>
</evidence>
<dbReference type="PANTHER" id="PTHR30305">
    <property type="entry name" value="PROTEIN YJDM-RELATED"/>
    <property type="match status" value="1"/>
</dbReference>
<comment type="similarity">
    <text evidence="2 10">Belongs to the HPrK/P family.</text>
</comment>
<dbReference type="Gene3D" id="3.40.1390.20">
    <property type="entry name" value="HprK N-terminal domain-like"/>
    <property type="match status" value="1"/>
</dbReference>
<protein>
    <recommendedName>
        <fullName evidence="10">HPr kinase/phosphorylase</fullName>
        <shortName evidence="10">HPrK/P</shortName>
        <ecNumber evidence="10">2.7.11.-</ecNumber>
        <ecNumber evidence="10">2.7.4.-</ecNumber>
    </recommendedName>
    <alternativeName>
        <fullName evidence="10">HPr(Ser) kinase/phosphorylase</fullName>
    </alternativeName>
</protein>
<dbReference type="InterPro" id="IPR003755">
    <property type="entry name" value="HPr(Ser)_kin/Pase"/>
</dbReference>
<dbReference type="InterPro" id="IPR027417">
    <property type="entry name" value="P-loop_NTPase"/>
</dbReference>
<comment type="cofactor">
    <cofactor evidence="10">
        <name>Mg(2+)</name>
        <dbReference type="ChEBI" id="CHEBI:18420"/>
    </cofactor>
</comment>
<keyword evidence="10" id="KW-0479">Metal-binding</keyword>
<feature type="binding site" evidence="10">
    <location>
        <begin position="157"/>
        <end position="164"/>
    </location>
    <ligand>
        <name>ATP</name>
        <dbReference type="ChEBI" id="CHEBI:30616"/>
    </ligand>
</feature>
<evidence type="ECO:0000256" key="2">
    <source>
        <dbReference type="ARBA" id="ARBA00006883"/>
    </source>
</evidence>
<feature type="region of interest" description="Important for the catalytic mechanism of both phosphorylation and dephosphorylation" evidence="10">
    <location>
        <begin position="205"/>
        <end position="214"/>
    </location>
</feature>
<evidence type="ECO:0000256" key="9">
    <source>
        <dbReference type="ARBA" id="ARBA00047657"/>
    </source>
</evidence>
<keyword evidence="3 10" id="KW-0723">Serine/threonine-protein kinase</keyword>
<dbReference type="SUPFAM" id="SSF75138">
    <property type="entry name" value="HprK N-terminal domain-like"/>
    <property type="match status" value="1"/>
</dbReference>
<dbReference type="InterPro" id="IPR011104">
    <property type="entry name" value="Hpr_kin/Pase_C"/>
</dbReference>
<dbReference type="EMBL" id="JACRTB010000028">
    <property type="protein sequence ID" value="MBC8577360.1"/>
    <property type="molecule type" value="Genomic_DNA"/>
</dbReference>
<comment type="miscellaneous">
    <text evidence="10">Both phosphorylation and phosphorolysis are carried out by the same active site and suggest a common mechanism for both reactions.</text>
</comment>
<feature type="active site" evidence="10">
    <location>
        <position position="142"/>
    </location>
</feature>
<feature type="active site" evidence="10">
    <location>
        <position position="247"/>
    </location>
</feature>
<feature type="binding site" evidence="10">
    <location>
        <position position="164"/>
    </location>
    <ligand>
        <name>Mg(2+)</name>
        <dbReference type="ChEBI" id="CHEBI:18420"/>
    </ligand>
</feature>
<keyword evidence="8 10" id="KW-0511">Multifunctional enzyme</keyword>
<feature type="binding site" evidence="10">
    <location>
        <position position="206"/>
    </location>
    <ligand>
        <name>Mg(2+)</name>
        <dbReference type="ChEBI" id="CHEBI:18420"/>
    </ligand>
</feature>
<organism evidence="13 14">
    <name type="scientific">Yanshouia hominis</name>
    <dbReference type="NCBI Taxonomy" id="2763673"/>
    <lineage>
        <taxon>Bacteria</taxon>
        <taxon>Bacillati</taxon>
        <taxon>Bacillota</taxon>
        <taxon>Clostridia</taxon>
        <taxon>Eubacteriales</taxon>
        <taxon>Oscillospiraceae</taxon>
        <taxon>Yanshouia</taxon>
    </lineage>
</organism>
<dbReference type="InterPro" id="IPR011126">
    <property type="entry name" value="Hpr_kin/Pase_Hpr_N"/>
</dbReference>
<accession>A0ABR7NMC8</accession>
<feature type="active site" evidence="10">
    <location>
        <position position="163"/>
    </location>
</feature>
<dbReference type="PANTHER" id="PTHR30305:SF1">
    <property type="entry name" value="HPR KINASE_PHOSPHORYLASE"/>
    <property type="match status" value="1"/>
</dbReference>
<keyword evidence="7 10" id="KW-0067">ATP-binding</keyword>
<evidence type="ECO:0000256" key="5">
    <source>
        <dbReference type="ARBA" id="ARBA00022741"/>
    </source>
</evidence>
<feature type="region of interest" description="Important for the catalytic mechanism of dephosphorylation" evidence="10">
    <location>
        <begin position="268"/>
        <end position="273"/>
    </location>
</feature>
<keyword evidence="10" id="KW-0460">Magnesium</keyword>
<comment type="catalytic activity">
    <reaction evidence="1 10">
        <text>[HPr protein]-L-serine + ATP = [HPr protein]-O-phospho-L-serine + ADP + H(+)</text>
        <dbReference type="Rhea" id="RHEA:46600"/>
        <dbReference type="Rhea" id="RHEA-COMP:11602"/>
        <dbReference type="Rhea" id="RHEA-COMP:11603"/>
        <dbReference type="ChEBI" id="CHEBI:15378"/>
        <dbReference type="ChEBI" id="CHEBI:29999"/>
        <dbReference type="ChEBI" id="CHEBI:30616"/>
        <dbReference type="ChEBI" id="CHEBI:83421"/>
        <dbReference type="ChEBI" id="CHEBI:456216"/>
    </reaction>
</comment>
<evidence type="ECO:0000256" key="7">
    <source>
        <dbReference type="ARBA" id="ARBA00022840"/>
    </source>
</evidence>
<sequence length="323" mass="36117">MTSKFDISLAKMIQDFKLETIFLPRPAEEIKVSSTEVNRPGLQLAGFFDVFDHHRVQILGKSEITFIHLLDHGTAVERCERLCALRPPVMVVTRSLEVPPMLLDAARHENIPLLRTSDNTCDFMSALISQLNVDLGPRITRHGVLMEIYGDGVLILGDSGVGKSETAIELIARGHRLVADDAVEIRRINAHTLVGTSPENIRHFMELRGIGVINARRMYGMRAVKIAERILMIVQLELWDETKAYDRLGVDNPQMDILGIPIPCVTVPVKPGRNLSVIIEAATMNLRLKKLGYSAPHALMKSLGMPEDDLPPQVTPELHSYWQ</sequence>
<comment type="caution">
    <text evidence="13">The sequence shown here is derived from an EMBL/GenBank/DDBJ whole genome shotgun (WGS) entry which is preliminary data.</text>
</comment>
<dbReference type="Pfam" id="PF02603">
    <property type="entry name" value="Hpr_kinase_N"/>
    <property type="match status" value="1"/>
</dbReference>
<feature type="domain" description="HPr(Ser) kinase/phosphorylase N-terminal" evidence="11">
    <location>
        <begin position="7"/>
        <end position="129"/>
    </location>
</feature>
<dbReference type="EC" id="2.7.4.-" evidence="10"/>
<comment type="function">
    <text evidence="10">Catalyzes the ATP- as well as the pyrophosphate-dependent phosphorylation of a specific serine residue in HPr, a phosphocarrier protein of the phosphoenolpyruvate-dependent sugar phosphotransferase system (PTS). HprK/P also catalyzes the pyrophosphate-producing, inorganic phosphate-dependent dephosphorylation (phosphorolysis) of seryl-phosphorylated HPr (P-Ser-HPr). The two antagonistic activities of HprK/P are regulated by several intracellular metabolites, which change their concentration in response to the absence or presence of rapidly metabolisable carbon sources (glucose, fructose, etc.) in the growth medium. Therefore, by controlling the phosphorylation state of HPr, HPrK/P is a sensor enzyme that plays a major role in the regulation of carbon metabolism and sugar transport: it mediates carbon catabolite repression (CCR), and regulates PTS-catalyzed carbohydrate uptake and inducer exclusion.</text>
</comment>
<dbReference type="Gene3D" id="3.40.50.300">
    <property type="entry name" value="P-loop containing nucleotide triphosphate hydrolases"/>
    <property type="match status" value="1"/>
</dbReference>
<comment type="subunit">
    <text evidence="10">Homohexamer.</text>
</comment>
<keyword evidence="10" id="KW-0119">Carbohydrate metabolism</keyword>
<evidence type="ECO:0000259" key="12">
    <source>
        <dbReference type="Pfam" id="PF07475"/>
    </source>
</evidence>
<evidence type="ECO:0000256" key="6">
    <source>
        <dbReference type="ARBA" id="ARBA00022777"/>
    </source>
</evidence>
<feature type="active site" description="Proton acceptor; for phosphorylation activity. Proton donor; for dephosphorylation activity" evidence="10">
    <location>
        <position position="181"/>
    </location>
</feature>
<comment type="domain">
    <text evidence="10">The Walker A ATP-binding motif also binds Pi and PPi.</text>
</comment>
<reference evidence="13 14" key="1">
    <citation type="submission" date="2020-08" db="EMBL/GenBank/DDBJ databases">
        <title>Genome public.</title>
        <authorList>
            <person name="Liu C."/>
            <person name="Sun Q."/>
        </authorList>
    </citation>
    <scope>NUCLEOTIDE SEQUENCE [LARGE SCALE GENOMIC DNA]</scope>
    <source>
        <strain evidence="13 14">BX1</strain>
    </source>
</reference>
<evidence type="ECO:0000256" key="1">
    <source>
        <dbReference type="ARBA" id="ARBA00001120"/>
    </source>
</evidence>
<evidence type="ECO:0000313" key="13">
    <source>
        <dbReference type="EMBL" id="MBC8577360.1"/>
    </source>
</evidence>
<evidence type="ECO:0000313" key="14">
    <source>
        <dbReference type="Proteomes" id="UP000658131"/>
    </source>
</evidence>
<keyword evidence="4 10" id="KW-0808">Transferase</keyword>
<evidence type="ECO:0000256" key="4">
    <source>
        <dbReference type="ARBA" id="ARBA00022679"/>
    </source>
</evidence>
<dbReference type="InterPro" id="IPR028979">
    <property type="entry name" value="Ser_kin/Pase_Hpr-like_N_sf"/>
</dbReference>
<feature type="domain" description="HPr kinase/phosphorylase C-terminal" evidence="12">
    <location>
        <begin position="135"/>
        <end position="301"/>
    </location>
</feature>
<dbReference type="GO" id="GO:0016301">
    <property type="term" value="F:kinase activity"/>
    <property type="evidence" value="ECO:0007669"/>
    <property type="project" value="UniProtKB-KW"/>
</dbReference>
<keyword evidence="5 10" id="KW-0547">Nucleotide-binding</keyword>
<dbReference type="Proteomes" id="UP000658131">
    <property type="component" value="Unassembled WGS sequence"/>
</dbReference>
<dbReference type="CDD" id="cd01918">
    <property type="entry name" value="HprK_C"/>
    <property type="match status" value="1"/>
</dbReference>
<dbReference type="NCBIfam" id="TIGR00679">
    <property type="entry name" value="hpr-ser"/>
    <property type="match status" value="1"/>
</dbReference>
<dbReference type="EC" id="2.7.11.-" evidence="10"/>
<keyword evidence="6 10" id="KW-0418">Kinase</keyword>
<evidence type="ECO:0000259" key="11">
    <source>
        <dbReference type="Pfam" id="PF02603"/>
    </source>
</evidence>
<comment type="catalytic activity">
    <reaction evidence="9 10">
        <text>[HPr protein]-O-phospho-L-serine + phosphate + H(+) = [HPr protein]-L-serine + diphosphate</text>
        <dbReference type="Rhea" id="RHEA:46604"/>
        <dbReference type="Rhea" id="RHEA-COMP:11602"/>
        <dbReference type="Rhea" id="RHEA-COMP:11603"/>
        <dbReference type="ChEBI" id="CHEBI:15378"/>
        <dbReference type="ChEBI" id="CHEBI:29999"/>
        <dbReference type="ChEBI" id="CHEBI:33019"/>
        <dbReference type="ChEBI" id="CHEBI:43474"/>
        <dbReference type="ChEBI" id="CHEBI:83421"/>
    </reaction>
</comment>
<evidence type="ECO:0000256" key="10">
    <source>
        <dbReference type="HAMAP-Rule" id="MF_01249"/>
    </source>
</evidence>
<keyword evidence="14" id="KW-1185">Reference proteome</keyword>
<gene>
    <name evidence="10 13" type="primary">hprK</name>
    <name evidence="13" type="ORF">H8717_13205</name>
</gene>
<dbReference type="SUPFAM" id="SSF53795">
    <property type="entry name" value="PEP carboxykinase-like"/>
    <property type="match status" value="1"/>
</dbReference>
<dbReference type="Pfam" id="PF07475">
    <property type="entry name" value="Hpr_kinase_C"/>
    <property type="match status" value="1"/>
</dbReference>
<dbReference type="HAMAP" id="MF_01249">
    <property type="entry name" value="HPr_kinase"/>
    <property type="match status" value="1"/>
</dbReference>
<name>A0ABR7NMC8_9FIRM</name>
<proteinExistence type="inferred from homology"/>